<evidence type="ECO:0000313" key="4">
    <source>
        <dbReference type="EMBL" id="MBC6469511.1"/>
    </source>
</evidence>
<keyword evidence="2" id="KW-1133">Transmembrane helix</keyword>
<evidence type="ECO:0000313" key="5">
    <source>
        <dbReference type="Proteomes" id="UP000805614"/>
    </source>
</evidence>
<accession>A0ABR7LXL9</accession>
<keyword evidence="2" id="KW-0472">Membrane</keyword>
<keyword evidence="2" id="KW-0812">Transmembrane</keyword>
<dbReference type="Gene3D" id="3.30.479.30">
    <property type="entry name" value="Band 7 domain"/>
    <property type="match status" value="1"/>
</dbReference>
<gene>
    <name evidence="4" type="ORF">HKK74_29060</name>
</gene>
<dbReference type="InterPro" id="IPR043202">
    <property type="entry name" value="Band-7_stomatin-like"/>
</dbReference>
<name>A0ABR7LXL9_9ACTN</name>
<dbReference type="PANTHER" id="PTHR10264">
    <property type="entry name" value="BAND 7 PROTEIN-RELATED"/>
    <property type="match status" value="1"/>
</dbReference>
<dbReference type="SMART" id="SM00244">
    <property type="entry name" value="PHB"/>
    <property type="match status" value="1"/>
</dbReference>
<evidence type="ECO:0000259" key="3">
    <source>
        <dbReference type="SMART" id="SM00244"/>
    </source>
</evidence>
<reference evidence="4 5" key="1">
    <citation type="submission" date="2020-06" db="EMBL/GenBank/DDBJ databases">
        <title>Actinomadura xiongansis sp. nov., isolated from soil of Baiyangdian.</title>
        <authorList>
            <person name="Zhang X."/>
        </authorList>
    </citation>
    <scope>NUCLEOTIDE SEQUENCE [LARGE SCALE GENOMIC DNA]</scope>
    <source>
        <strain evidence="4 5">HBUM206468</strain>
    </source>
</reference>
<comment type="caution">
    <text evidence="4">The sequence shown here is derived from an EMBL/GenBank/DDBJ whole genome shotgun (WGS) entry which is preliminary data.</text>
</comment>
<dbReference type="InterPro" id="IPR001107">
    <property type="entry name" value="Band_7"/>
</dbReference>
<comment type="similarity">
    <text evidence="1">Belongs to the band 7/mec-2 family.</text>
</comment>
<dbReference type="Pfam" id="PF01145">
    <property type="entry name" value="Band_7"/>
    <property type="match status" value="1"/>
</dbReference>
<evidence type="ECO:0000256" key="1">
    <source>
        <dbReference type="ARBA" id="ARBA00008164"/>
    </source>
</evidence>
<dbReference type="EMBL" id="JABVEC010000028">
    <property type="protein sequence ID" value="MBC6469511.1"/>
    <property type="molecule type" value="Genomic_DNA"/>
</dbReference>
<dbReference type="InterPro" id="IPR001972">
    <property type="entry name" value="Stomatin_HflK_fam"/>
</dbReference>
<dbReference type="PRINTS" id="PR00721">
    <property type="entry name" value="STOMATIN"/>
</dbReference>
<feature type="domain" description="Band 7" evidence="3">
    <location>
        <begin position="32"/>
        <end position="191"/>
    </location>
</feature>
<dbReference type="InterPro" id="IPR036013">
    <property type="entry name" value="Band_7/SPFH_dom_sf"/>
</dbReference>
<dbReference type="Proteomes" id="UP000805614">
    <property type="component" value="Unassembled WGS sequence"/>
</dbReference>
<keyword evidence="5" id="KW-1185">Reference proteome</keyword>
<sequence length="201" mass="21669">MVATGPHAPLAGSTALTLAVTTGLLLAVFVVCAFRVVAEGERLVVFRFGRLAAVQGPGLVVVLPGVDRGVRVSLGTDYVDLLWLEAVTRDDVKVTVNGAALATVSDPVSYVRHPEPPVSATVAAAEAEIRGYVAERDLAELVEPSEADRRELSARISRRTRVWGVEVTLVEFSRVQLRLQADLIRWAEGFADRARRVGRTS</sequence>
<protein>
    <recommendedName>
        <fullName evidence="3">Band 7 domain-containing protein</fullName>
    </recommendedName>
</protein>
<dbReference type="RefSeq" id="WP_187246561.1">
    <property type="nucleotide sequence ID" value="NZ_BAAAOK010000025.1"/>
</dbReference>
<organism evidence="4 5">
    <name type="scientific">Actinomadura alba</name>
    <dbReference type="NCBI Taxonomy" id="406431"/>
    <lineage>
        <taxon>Bacteria</taxon>
        <taxon>Bacillati</taxon>
        <taxon>Actinomycetota</taxon>
        <taxon>Actinomycetes</taxon>
        <taxon>Streptosporangiales</taxon>
        <taxon>Thermomonosporaceae</taxon>
        <taxon>Actinomadura</taxon>
    </lineage>
</organism>
<proteinExistence type="inferred from homology"/>
<evidence type="ECO:0000256" key="2">
    <source>
        <dbReference type="SAM" id="Phobius"/>
    </source>
</evidence>
<feature type="transmembrane region" description="Helical" evidence="2">
    <location>
        <begin position="15"/>
        <end position="38"/>
    </location>
</feature>
<dbReference type="SUPFAM" id="SSF117892">
    <property type="entry name" value="Band 7/SPFH domain"/>
    <property type="match status" value="1"/>
</dbReference>
<dbReference type="PANTHER" id="PTHR10264:SF19">
    <property type="entry name" value="AT06885P-RELATED"/>
    <property type="match status" value="1"/>
</dbReference>